<dbReference type="Proteomes" id="UP000002630">
    <property type="component" value="Linkage Group LG18"/>
</dbReference>
<evidence type="ECO:0000256" key="1">
    <source>
        <dbReference type="ARBA" id="ARBA00006712"/>
    </source>
</evidence>
<organism evidence="6 7">
    <name type="scientific">Ectocarpus siliculosus</name>
    <name type="common">Brown alga</name>
    <name type="synonym">Conferva siliculosa</name>
    <dbReference type="NCBI Taxonomy" id="2880"/>
    <lineage>
        <taxon>Eukaryota</taxon>
        <taxon>Sar</taxon>
        <taxon>Stramenopiles</taxon>
        <taxon>Ochrophyta</taxon>
        <taxon>PX clade</taxon>
        <taxon>Phaeophyceae</taxon>
        <taxon>Ectocarpales</taxon>
        <taxon>Ectocarpaceae</taxon>
        <taxon>Ectocarpus</taxon>
    </lineage>
</organism>
<dbReference type="EMBL" id="FN648652">
    <property type="protein sequence ID" value="CBJ26795.1"/>
    <property type="molecule type" value="Genomic_DNA"/>
</dbReference>
<dbReference type="Pfam" id="PF04063">
    <property type="entry name" value="DUF383"/>
    <property type="match status" value="1"/>
</dbReference>
<dbReference type="PANTHER" id="PTHR13387:SF9">
    <property type="entry name" value="PROTEIN HGH1 HOMOLOG"/>
    <property type="match status" value="1"/>
</dbReference>
<feature type="compositionally biased region" description="Low complexity" evidence="3">
    <location>
        <begin position="28"/>
        <end position="43"/>
    </location>
</feature>
<feature type="region of interest" description="Disordered" evidence="3">
    <location>
        <begin position="234"/>
        <end position="259"/>
    </location>
</feature>
<comment type="similarity">
    <text evidence="1">Belongs to the HGH1 family.</text>
</comment>
<dbReference type="EMBL" id="FN649743">
    <property type="protein sequence ID" value="CBJ26795.1"/>
    <property type="molecule type" value="Genomic_DNA"/>
</dbReference>
<dbReference type="PANTHER" id="PTHR13387">
    <property type="entry name" value="PROTEIN HGH1 HOMOLOG"/>
    <property type="match status" value="1"/>
</dbReference>
<dbReference type="Pfam" id="PF04064">
    <property type="entry name" value="DUF384"/>
    <property type="match status" value="1"/>
</dbReference>
<dbReference type="SUPFAM" id="SSF48371">
    <property type="entry name" value="ARM repeat"/>
    <property type="match status" value="1"/>
</dbReference>
<dbReference type="InterPro" id="IPR016024">
    <property type="entry name" value="ARM-type_fold"/>
</dbReference>
<dbReference type="STRING" id="2880.D7G1I7"/>
<feature type="region of interest" description="Disordered" evidence="3">
    <location>
        <begin position="28"/>
        <end position="51"/>
    </location>
</feature>
<gene>
    <name evidence="6" type="ORF">Esi_0045_0070</name>
</gene>
<feature type="region of interest" description="Disordered" evidence="3">
    <location>
        <begin position="514"/>
        <end position="533"/>
    </location>
</feature>
<dbReference type="OrthoDB" id="338814at2759"/>
<accession>D7G1I7</accession>
<evidence type="ECO:0000256" key="2">
    <source>
        <dbReference type="ARBA" id="ARBA00014076"/>
    </source>
</evidence>
<dbReference type="AlphaFoldDB" id="D7G1I7"/>
<feature type="region of interest" description="Disordered" evidence="3">
    <location>
        <begin position="463"/>
        <end position="498"/>
    </location>
</feature>
<sequence length="565" mass="61501">MHNESLSTCRSLPDLCALLSLDTRPMSTFEGATAGTKTTGEQTEGNHGERNTGSITRELIEETVPFLRDPRPEIRQAAAATAVAASATKEGVALLHKCGAVKWLCRISGDVGTIGKDAVSCLVNVSAEETSVAALEDMCKAGIVNRMMEAVSDEQCIPFMRDLCLQLLANVTRVQVGATKLAQVGVAGGALREGQYIRRLARWLAKHPADNGLPYPVLVGGSRDDARVVDRRAALRDTQADDDDDDEGRGATQKRERKGGEVLDQWQHCASVLCNAARIPEGRRALRRPDPLVALTEVLPQLASANPVRRWGVAGCVRNCCFEELDHPWLLHEVKVVPHLLMRLADDKDEYDFEEKVILDPRVWRKEKEEGSYEDSPAAPRRREPVQCIKRDIVEALLQLCAILESRQSLRKCGVYFVIREMDKSEPDAEISQVCYNLVNFLQRDEQDKQGRIDYLKSLADSEGKEAAGSAGEDPATTEPSSEIEVMPPSTASPGSTADRTAFLRDKLVVENGGGAAVEKKGGSAQGGGGAKEEEAVEEFVGEEGGDAMIEMLSAFDDDSGDDET</sequence>
<dbReference type="Gene3D" id="1.25.10.10">
    <property type="entry name" value="Leucine-rich Repeat Variant"/>
    <property type="match status" value="2"/>
</dbReference>
<evidence type="ECO:0000313" key="7">
    <source>
        <dbReference type="Proteomes" id="UP000002630"/>
    </source>
</evidence>
<dbReference type="InterPro" id="IPR011989">
    <property type="entry name" value="ARM-like"/>
</dbReference>
<feature type="domain" description="Protein HGH1 N-terminal" evidence="4">
    <location>
        <begin position="161"/>
        <end position="362"/>
    </location>
</feature>
<reference evidence="6 7" key="1">
    <citation type="journal article" date="2010" name="Nature">
        <title>The Ectocarpus genome and the independent evolution of multicellularity in brown algae.</title>
        <authorList>
            <person name="Cock J.M."/>
            <person name="Sterck L."/>
            <person name="Rouze P."/>
            <person name="Scornet D."/>
            <person name="Allen A.E."/>
            <person name="Amoutzias G."/>
            <person name="Anthouard V."/>
            <person name="Artiguenave F."/>
            <person name="Aury J.M."/>
            <person name="Badger J.H."/>
            <person name="Beszteri B."/>
            <person name="Billiau K."/>
            <person name="Bonnet E."/>
            <person name="Bothwell J.H."/>
            <person name="Bowler C."/>
            <person name="Boyen C."/>
            <person name="Brownlee C."/>
            <person name="Carrano C.J."/>
            <person name="Charrier B."/>
            <person name="Cho G.Y."/>
            <person name="Coelho S.M."/>
            <person name="Collen J."/>
            <person name="Corre E."/>
            <person name="Da Silva C."/>
            <person name="Delage L."/>
            <person name="Delaroque N."/>
            <person name="Dittami S.M."/>
            <person name="Doulbeau S."/>
            <person name="Elias M."/>
            <person name="Farnham G."/>
            <person name="Gachon C.M."/>
            <person name="Gschloessl B."/>
            <person name="Heesch S."/>
            <person name="Jabbari K."/>
            <person name="Jubin C."/>
            <person name="Kawai H."/>
            <person name="Kimura K."/>
            <person name="Kloareg B."/>
            <person name="Kupper F.C."/>
            <person name="Lang D."/>
            <person name="Le Bail A."/>
            <person name="Leblanc C."/>
            <person name="Lerouge P."/>
            <person name="Lohr M."/>
            <person name="Lopez P.J."/>
            <person name="Martens C."/>
            <person name="Maumus F."/>
            <person name="Michel G."/>
            <person name="Miranda-Saavedra D."/>
            <person name="Morales J."/>
            <person name="Moreau H."/>
            <person name="Motomura T."/>
            <person name="Nagasato C."/>
            <person name="Napoli C.A."/>
            <person name="Nelson D.R."/>
            <person name="Nyvall-Collen P."/>
            <person name="Peters A.F."/>
            <person name="Pommier C."/>
            <person name="Potin P."/>
            <person name="Poulain J."/>
            <person name="Quesneville H."/>
            <person name="Read B."/>
            <person name="Rensing S.A."/>
            <person name="Ritter A."/>
            <person name="Rousvoal S."/>
            <person name="Samanta M."/>
            <person name="Samson G."/>
            <person name="Schroeder D.C."/>
            <person name="Segurens B."/>
            <person name="Strittmatter M."/>
            <person name="Tonon T."/>
            <person name="Tregear J.W."/>
            <person name="Valentin K."/>
            <person name="von Dassow P."/>
            <person name="Yamagishi T."/>
            <person name="Van de Peer Y."/>
            <person name="Wincker P."/>
        </authorList>
    </citation>
    <scope>NUCLEOTIDE SEQUENCE [LARGE SCALE GENOMIC DNA]</scope>
    <source>
        <strain evidence="7">Ec32 / CCAP1310/4</strain>
    </source>
</reference>
<evidence type="ECO:0000256" key="3">
    <source>
        <dbReference type="SAM" id="MobiDB-lite"/>
    </source>
</evidence>
<dbReference type="InParanoid" id="D7G1I7"/>
<evidence type="ECO:0000313" key="6">
    <source>
        <dbReference type="EMBL" id="CBJ26795.1"/>
    </source>
</evidence>
<dbReference type="eggNOG" id="KOG2973">
    <property type="taxonomic scope" value="Eukaryota"/>
</dbReference>
<evidence type="ECO:0000259" key="4">
    <source>
        <dbReference type="Pfam" id="PF04063"/>
    </source>
</evidence>
<evidence type="ECO:0000259" key="5">
    <source>
        <dbReference type="Pfam" id="PF04064"/>
    </source>
</evidence>
<dbReference type="InterPro" id="IPR007206">
    <property type="entry name" value="Protein_HGH1_C"/>
</dbReference>
<protein>
    <recommendedName>
        <fullName evidence="2">Protein HGH1 homolog</fullName>
    </recommendedName>
</protein>
<keyword evidence="7" id="KW-1185">Reference proteome</keyword>
<proteinExistence type="inferred from homology"/>
<dbReference type="InterPro" id="IPR039717">
    <property type="entry name" value="Hgh1"/>
</dbReference>
<dbReference type="InterPro" id="IPR007205">
    <property type="entry name" value="Protein_HGH1_N"/>
</dbReference>
<name>D7G1I7_ECTSI</name>
<feature type="domain" description="Protein HGH1 C-terminal" evidence="5">
    <location>
        <begin position="396"/>
        <end position="449"/>
    </location>
</feature>